<evidence type="ECO:0000313" key="6">
    <source>
        <dbReference type="Proteomes" id="UP001165367"/>
    </source>
</evidence>
<dbReference type="InterPro" id="IPR035986">
    <property type="entry name" value="PKD_dom_sf"/>
</dbReference>
<dbReference type="InterPro" id="IPR022409">
    <property type="entry name" value="PKD/Chitinase_dom"/>
</dbReference>
<name>A0ABS9KSV2_9BACT</name>
<evidence type="ECO:0000256" key="2">
    <source>
        <dbReference type="ARBA" id="ARBA00023157"/>
    </source>
</evidence>
<dbReference type="SUPFAM" id="SSF49299">
    <property type="entry name" value="PKD domain"/>
    <property type="match status" value="1"/>
</dbReference>
<dbReference type="Pfam" id="PF13585">
    <property type="entry name" value="CHU_C"/>
    <property type="match status" value="1"/>
</dbReference>
<dbReference type="SMART" id="SM00089">
    <property type="entry name" value="PKD"/>
    <property type="match status" value="2"/>
</dbReference>
<dbReference type="SMART" id="SM00560">
    <property type="entry name" value="LamGL"/>
    <property type="match status" value="1"/>
</dbReference>
<dbReference type="InterPro" id="IPR006558">
    <property type="entry name" value="LamG-like"/>
</dbReference>
<keyword evidence="1" id="KW-0732">Signal</keyword>
<dbReference type="InterPro" id="IPR026341">
    <property type="entry name" value="T9SS_type_B"/>
</dbReference>
<dbReference type="NCBIfam" id="TIGR04131">
    <property type="entry name" value="Bac_Flav_CTERM"/>
    <property type="match status" value="1"/>
</dbReference>
<feature type="region of interest" description="Disordered" evidence="3">
    <location>
        <begin position="429"/>
        <end position="454"/>
    </location>
</feature>
<dbReference type="Proteomes" id="UP001165367">
    <property type="component" value="Unassembled WGS sequence"/>
</dbReference>
<evidence type="ECO:0000259" key="4">
    <source>
        <dbReference type="PROSITE" id="PS50093"/>
    </source>
</evidence>
<accession>A0ABS9KSV2</accession>
<gene>
    <name evidence="5" type="ORF">LZZ85_13980</name>
</gene>
<dbReference type="Gene3D" id="2.60.40.10">
    <property type="entry name" value="Immunoglobulins"/>
    <property type="match status" value="1"/>
</dbReference>
<evidence type="ECO:0000313" key="5">
    <source>
        <dbReference type="EMBL" id="MCG2615404.1"/>
    </source>
</evidence>
<comment type="caution">
    <text evidence="5">The sequence shown here is derived from an EMBL/GenBank/DDBJ whole genome shotgun (WGS) entry which is preliminary data.</text>
</comment>
<evidence type="ECO:0000256" key="3">
    <source>
        <dbReference type="SAM" id="MobiDB-lite"/>
    </source>
</evidence>
<proteinExistence type="predicted"/>
<dbReference type="InterPro" id="IPR013783">
    <property type="entry name" value="Ig-like_fold"/>
</dbReference>
<organism evidence="5 6">
    <name type="scientific">Terrimonas ginsenosidimutans</name>
    <dbReference type="NCBI Taxonomy" id="2908004"/>
    <lineage>
        <taxon>Bacteria</taxon>
        <taxon>Pseudomonadati</taxon>
        <taxon>Bacteroidota</taxon>
        <taxon>Chitinophagia</taxon>
        <taxon>Chitinophagales</taxon>
        <taxon>Chitinophagaceae</taxon>
        <taxon>Terrimonas</taxon>
    </lineage>
</organism>
<dbReference type="EMBL" id="JAKLTR010000008">
    <property type="protein sequence ID" value="MCG2615404.1"/>
    <property type="molecule type" value="Genomic_DNA"/>
</dbReference>
<keyword evidence="2" id="KW-1015">Disulfide bond</keyword>
<reference evidence="5" key="1">
    <citation type="submission" date="2022-01" db="EMBL/GenBank/DDBJ databases">
        <authorList>
            <person name="Jo J.-H."/>
            <person name="Im W.-T."/>
        </authorList>
    </citation>
    <scope>NUCLEOTIDE SEQUENCE</scope>
    <source>
        <strain evidence="5">NA20</strain>
    </source>
</reference>
<dbReference type="InterPro" id="IPR000601">
    <property type="entry name" value="PKD_dom"/>
</dbReference>
<dbReference type="InterPro" id="IPR013320">
    <property type="entry name" value="ConA-like_dom_sf"/>
</dbReference>
<dbReference type="RefSeq" id="WP_237872780.1">
    <property type="nucleotide sequence ID" value="NZ_JAKLTR010000008.1"/>
</dbReference>
<feature type="domain" description="PKD" evidence="4">
    <location>
        <begin position="696"/>
        <end position="745"/>
    </location>
</feature>
<dbReference type="Gene3D" id="2.60.120.200">
    <property type="match status" value="1"/>
</dbReference>
<sequence>MLRSFVRLSILVTLLFISHYRSFGQTCNNWLNLPSRNSIVSVGDLDVPGNTVTVEAVFMRTAPYSGGDVWAGDLVSKHNNPPDINYLLRPNSAEITTSDNGYVRTPPVCEIELNKMYHVAMVYDGTRLKFYRNGFLMSSAPASGNLYQNNFKTKIGLYDALVHNTQLIGYINEVRIWNVARTQEQIRSYMNTSLPNPTTQTGLLAYYTFDNLLNKQGNATWNGVLDGAASINTQIPDCRFDVDSCAIKIPVPADSLIVNTYTPVLGFGDCNNSLRVKDATGFKAGDTVLTIQMKGVQIVTANTAQFGFFTTIGNSGRFEYNIVHSVNGEMVRLMYKPATTFTIPAGRVQLVRVPYFQDLVTDKVLTCLPWDGEKGGVLAFNVRNTLTLNNDIDVSGRGFRGGAAIPSTNGLCGFNDFVTNVVDGSRGGLKGESSHDNLAPWAGKNNPFTGGGGGNSINAGGGGGGNGGSGGNGGYEYDGCSAIVSNGGLGGTNVGGSFSINRIYMGGGGGAGHQMGATAASGGGNGGGIVIISAPSVISNGFSIKSHGETPAPTATPTPVGRSGGGAGGTILLDVLNYTGNVAVSAKGGDGGSNPGPGNVGPGGGGSAGMIWVSQGVMPAAGVSFNVTPGQRGINTLSGGTRNATSGGLGVLGTGLILPFATLPAEINIESLNIVSTPISCMSFDFKGSAVVRNYPIVSWEWSFGDGTIASTQDVSHTYLQTGSKDVKLKVTDSQGCTDSFTIQVKPIGLKIDFSYKKDICDPFNVQFFGAGSSGNQYWSVNGTEITGTFNPVFQFTAEGDFPVRYAVTDGVCSDTISKVMSIKTVIENIILTPDTTICASSTKLLRTLPALQHCWSTGQFLDNPALAQPTTSALQDITYYFTAEMMGANMILNGDFVQGNTGFSTDLTNASQNSAQGQYHVAANVSSWNNTLSNCTDHTSGSGNMLLINGTAQTDAIVWRQVVPVIPGHEYAFSAWLQSLSSQNPGNLRFRINGIEMSEPLIGNTAVCQWQQFYITWNSGTAVTAELAIIDKGTAGANNWFALDDISFAPVSIQRDLVKIMVDQPHIKAVADTSVCAGKPVQLKASGAQSYEWLPASALDDPSSMTPISSPLVTTQYIVTGTTVNGCVAKDTVIISIFAKPAIARQGDTVICKNTAIQLWVTGGAVYNWFPSAELSDPAIANPVATPSEGTKYHVLITDLNNCVYEDSVKVSLHPDPAFTVTGPGKICMQDSVTLTATGGDTFSWSPAAGVNDPLSGSPRVSPTVSTNYTVTITENTCGQSAVLQTMITVAPRPNVTASSSNNIDCSYGESRLSGSGALTYSWTPSIGLNNPRLANPIATPTASTVYVLSGTDRNGCEGRDSVLVSVTTGNKGGYHMPGAFTPNNDGLNDCYGIKFWGIVDEIEFSIFNRWGTRVFYSKDRHACWDGTYKGEKQPADAYVYMIRANTGCEARIFRKGTFMLIR</sequence>
<keyword evidence="6" id="KW-1185">Reference proteome</keyword>
<dbReference type="Pfam" id="PF13385">
    <property type="entry name" value="Laminin_G_3"/>
    <property type="match status" value="1"/>
</dbReference>
<dbReference type="CDD" id="cd00146">
    <property type="entry name" value="PKD"/>
    <property type="match status" value="1"/>
</dbReference>
<dbReference type="Gene3D" id="2.60.120.260">
    <property type="entry name" value="Galactose-binding domain-like"/>
    <property type="match status" value="1"/>
</dbReference>
<protein>
    <submittedName>
        <fullName evidence="5">Gliding motility-associated C-terminal domain-containing protein</fullName>
    </submittedName>
</protein>
<dbReference type="Pfam" id="PF18911">
    <property type="entry name" value="PKD_4"/>
    <property type="match status" value="1"/>
</dbReference>
<dbReference type="SUPFAM" id="SSF49899">
    <property type="entry name" value="Concanavalin A-like lectins/glucanases"/>
    <property type="match status" value="1"/>
</dbReference>
<dbReference type="PROSITE" id="PS50093">
    <property type="entry name" value="PKD"/>
    <property type="match status" value="1"/>
</dbReference>
<evidence type="ECO:0000256" key="1">
    <source>
        <dbReference type="ARBA" id="ARBA00022729"/>
    </source>
</evidence>